<dbReference type="RefSeq" id="WP_039141117.1">
    <property type="nucleotide sequence ID" value="NZ_JSVC01000016.1"/>
</dbReference>
<keyword evidence="4" id="KW-1185">Reference proteome</keyword>
<organism evidence="3 4">
    <name type="scientific">Flavihumibacter solisilvae</name>
    <dbReference type="NCBI Taxonomy" id="1349421"/>
    <lineage>
        <taxon>Bacteria</taxon>
        <taxon>Pseudomonadati</taxon>
        <taxon>Bacteroidota</taxon>
        <taxon>Chitinophagia</taxon>
        <taxon>Chitinophagales</taxon>
        <taxon>Chitinophagaceae</taxon>
        <taxon>Flavihumibacter</taxon>
    </lineage>
</organism>
<proteinExistence type="predicted"/>
<gene>
    <name evidence="3" type="ORF">OI18_14780</name>
</gene>
<dbReference type="Pfam" id="PF03807">
    <property type="entry name" value="F420_oxidored"/>
    <property type="match status" value="1"/>
</dbReference>
<comment type="caution">
    <text evidence="3">The sequence shown here is derived from an EMBL/GenBank/DDBJ whole genome shotgun (WGS) entry which is preliminary data.</text>
</comment>
<evidence type="ECO:0000259" key="2">
    <source>
        <dbReference type="Pfam" id="PF03807"/>
    </source>
</evidence>
<accession>A0A0C1ITS7</accession>
<dbReference type="SUPFAM" id="SSF51735">
    <property type="entry name" value="NAD(P)-binding Rossmann-fold domains"/>
    <property type="match status" value="1"/>
</dbReference>
<feature type="domain" description="Pyrroline-5-carboxylate reductase catalytic N-terminal" evidence="2">
    <location>
        <begin position="2"/>
        <end position="93"/>
    </location>
</feature>
<keyword evidence="1" id="KW-0560">Oxidoreductase</keyword>
<evidence type="ECO:0000313" key="4">
    <source>
        <dbReference type="Proteomes" id="UP000031408"/>
    </source>
</evidence>
<dbReference type="AlphaFoldDB" id="A0A0C1ITS7"/>
<dbReference type="InterPro" id="IPR051267">
    <property type="entry name" value="STEAP_metalloreductase"/>
</dbReference>
<dbReference type="GO" id="GO:0016491">
    <property type="term" value="F:oxidoreductase activity"/>
    <property type="evidence" value="ECO:0007669"/>
    <property type="project" value="UniProtKB-KW"/>
</dbReference>
<name>A0A0C1ITS7_9BACT</name>
<dbReference type="EMBL" id="JSVC01000016">
    <property type="protein sequence ID" value="KIC93854.1"/>
    <property type="molecule type" value="Genomic_DNA"/>
</dbReference>
<dbReference type="InterPro" id="IPR036291">
    <property type="entry name" value="NAD(P)-bd_dom_sf"/>
</dbReference>
<sequence>MKIGIIGAGQIGASLVRQYAKAGHDVKMTNASGVEKLRALESETGAKAVTSGEVVKEIHVLVISIPFIEISKLAKSLGQDISDDTVIIDTTNYYPIRDGRIDEIEHGMVESVWVSNHLSRPVIKVYNSILAGSLVQAGLPGGSPSRIALPVSGDDEQAKRIVARLVNDSGFDALDIGSIQDSWRQQPGSPVYCTDLNSAQLKRNIQLVQKDVLPERRELALQFILKQDPVQYLAWSRECVTNNRIVFKTDINE</sequence>
<evidence type="ECO:0000256" key="1">
    <source>
        <dbReference type="ARBA" id="ARBA00023002"/>
    </source>
</evidence>
<dbReference type="PANTHER" id="PTHR14239">
    <property type="entry name" value="DUDULIN-RELATED"/>
    <property type="match status" value="1"/>
</dbReference>
<evidence type="ECO:0000313" key="3">
    <source>
        <dbReference type="EMBL" id="KIC93854.1"/>
    </source>
</evidence>
<dbReference type="Proteomes" id="UP000031408">
    <property type="component" value="Unassembled WGS sequence"/>
</dbReference>
<dbReference type="STRING" id="1349421.OI18_14780"/>
<dbReference type="InterPro" id="IPR028939">
    <property type="entry name" value="P5C_Rdtase_cat_N"/>
</dbReference>
<dbReference type="Gene3D" id="3.40.50.720">
    <property type="entry name" value="NAD(P)-binding Rossmann-like Domain"/>
    <property type="match status" value="1"/>
</dbReference>
<dbReference type="OrthoDB" id="9786864at2"/>
<reference evidence="3 4" key="1">
    <citation type="submission" date="2014-11" db="EMBL/GenBank/DDBJ databases">
        <title>Genome sequence of Flavihumibacter solisilvae 3-3.</title>
        <authorList>
            <person name="Zhou G."/>
            <person name="Li M."/>
            <person name="Wang G."/>
        </authorList>
    </citation>
    <scope>NUCLEOTIDE SEQUENCE [LARGE SCALE GENOMIC DNA]</scope>
    <source>
        <strain evidence="3 4">3-3</strain>
    </source>
</reference>
<protein>
    <recommendedName>
        <fullName evidence="2">Pyrroline-5-carboxylate reductase catalytic N-terminal domain-containing protein</fullName>
    </recommendedName>
</protein>